<dbReference type="HOGENOM" id="CLU_2027670_0_0_1"/>
<reference evidence="2" key="2">
    <citation type="submission" date="2015-01" db="EMBL/GenBank/DDBJ databases">
        <title>Evolutionary Origins and Diversification of the Mycorrhizal Mutualists.</title>
        <authorList>
            <consortium name="DOE Joint Genome Institute"/>
            <consortium name="Mycorrhizal Genomics Consortium"/>
            <person name="Kohler A."/>
            <person name="Kuo A."/>
            <person name="Nagy L.G."/>
            <person name="Floudas D."/>
            <person name="Copeland A."/>
            <person name="Barry K.W."/>
            <person name="Cichocki N."/>
            <person name="Veneault-Fourrey C."/>
            <person name="LaButti K."/>
            <person name="Lindquist E.A."/>
            <person name="Lipzen A."/>
            <person name="Lundell T."/>
            <person name="Morin E."/>
            <person name="Murat C."/>
            <person name="Riley R."/>
            <person name="Ohm R."/>
            <person name="Sun H."/>
            <person name="Tunlid A."/>
            <person name="Henrissat B."/>
            <person name="Grigoriev I.V."/>
            <person name="Hibbett D.S."/>
            <person name="Martin F."/>
        </authorList>
    </citation>
    <scope>NUCLEOTIDE SEQUENCE [LARGE SCALE GENOMIC DNA]</scope>
    <source>
        <strain evidence="2">Marx 270</strain>
    </source>
</reference>
<dbReference type="AlphaFoldDB" id="A0A0C3JZA0"/>
<dbReference type="InParanoid" id="A0A0C3JZA0"/>
<sequence length="122" mass="13273">MVAVDQNLCFATHKTMILHVRTGSEGSKIMPLQAQNGNRIRLREEGTPGSYSHLPQTKLCGTARAAHSWRSNALICQRCDGCPLPRPCWIGKSGRLMGNINNPILSSLASLLVAPSFSFPSQ</sequence>
<dbReference type="EMBL" id="KN831944">
    <property type="protein sequence ID" value="KIO14483.1"/>
    <property type="molecule type" value="Genomic_DNA"/>
</dbReference>
<dbReference type="Proteomes" id="UP000054217">
    <property type="component" value="Unassembled WGS sequence"/>
</dbReference>
<evidence type="ECO:0000313" key="2">
    <source>
        <dbReference type="Proteomes" id="UP000054217"/>
    </source>
</evidence>
<gene>
    <name evidence="1" type="ORF">M404DRAFT_991235</name>
</gene>
<name>A0A0C3JZA0_PISTI</name>
<evidence type="ECO:0000313" key="1">
    <source>
        <dbReference type="EMBL" id="KIO14483.1"/>
    </source>
</evidence>
<organism evidence="1 2">
    <name type="scientific">Pisolithus tinctorius Marx 270</name>
    <dbReference type="NCBI Taxonomy" id="870435"/>
    <lineage>
        <taxon>Eukaryota</taxon>
        <taxon>Fungi</taxon>
        <taxon>Dikarya</taxon>
        <taxon>Basidiomycota</taxon>
        <taxon>Agaricomycotina</taxon>
        <taxon>Agaricomycetes</taxon>
        <taxon>Agaricomycetidae</taxon>
        <taxon>Boletales</taxon>
        <taxon>Sclerodermatineae</taxon>
        <taxon>Pisolithaceae</taxon>
        <taxon>Pisolithus</taxon>
    </lineage>
</organism>
<keyword evidence="2" id="KW-1185">Reference proteome</keyword>
<proteinExistence type="predicted"/>
<accession>A0A0C3JZA0</accession>
<protein>
    <submittedName>
        <fullName evidence="1">Uncharacterized protein</fullName>
    </submittedName>
</protein>
<reference evidence="1 2" key="1">
    <citation type="submission" date="2014-04" db="EMBL/GenBank/DDBJ databases">
        <authorList>
            <consortium name="DOE Joint Genome Institute"/>
            <person name="Kuo A."/>
            <person name="Kohler A."/>
            <person name="Costa M.D."/>
            <person name="Nagy L.G."/>
            <person name="Floudas D."/>
            <person name="Copeland A."/>
            <person name="Barry K.W."/>
            <person name="Cichocki N."/>
            <person name="Veneault-Fourrey C."/>
            <person name="LaButti K."/>
            <person name="Lindquist E.A."/>
            <person name="Lipzen A."/>
            <person name="Lundell T."/>
            <person name="Morin E."/>
            <person name="Murat C."/>
            <person name="Sun H."/>
            <person name="Tunlid A."/>
            <person name="Henrissat B."/>
            <person name="Grigoriev I.V."/>
            <person name="Hibbett D.S."/>
            <person name="Martin F."/>
            <person name="Nordberg H.P."/>
            <person name="Cantor M.N."/>
            <person name="Hua S.X."/>
        </authorList>
    </citation>
    <scope>NUCLEOTIDE SEQUENCE [LARGE SCALE GENOMIC DNA]</scope>
    <source>
        <strain evidence="1 2">Marx 270</strain>
    </source>
</reference>